<comment type="caution">
    <text evidence="1">The sequence shown here is derived from an EMBL/GenBank/DDBJ whole genome shotgun (WGS) entry which is preliminary data.</text>
</comment>
<reference evidence="1" key="1">
    <citation type="submission" date="2023-09" db="EMBL/GenBank/DDBJ databases">
        <title>Vallitalea sediminicola and Vallitalea maricola sp. nov., anaerobic bacteria isolated from marine sediment.</title>
        <authorList>
            <person name="Hirano S."/>
            <person name="Maeda A."/>
            <person name="Terahara T."/>
            <person name="Mori K."/>
            <person name="Hamada M."/>
            <person name="Matsumoto R."/>
            <person name="Kobayashi T."/>
        </authorList>
    </citation>
    <scope>NUCLEOTIDE SEQUENCE</scope>
    <source>
        <strain evidence="1">AN17-2</strain>
    </source>
</reference>
<gene>
    <name evidence="1" type="ORF">AN2V17_38490</name>
</gene>
<dbReference type="EMBL" id="BTPU01000076">
    <property type="protein sequence ID" value="GMQ64611.1"/>
    <property type="molecule type" value="Genomic_DNA"/>
</dbReference>
<evidence type="ECO:0000313" key="2">
    <source>
        <dbReference type="Proteomes" id="UP001374599"/>
    </source>
</evidence>
<keyword evidence="2" id="KW-1185">Reference proteome</keyword>
<accession>A0ACB5UQ64</accession>
<protein>
    <submittedName>
        <fullName evidence="1">Uncharacterized protein</fullName>
    </submittedName>
</protein>
<organism evidence="1 2">
    <name type="scientific">Vallitalea maricola</name>
    <dbReference type="NCBI Taxonomy" id="3074433"/>
    <lineage>
        <taxon>Bacteria</taxon>
        <taxon>Bacillati</taxon>
        <taxon>Bacillota</taxon>
        <taxon>Clostridia</taxon>
        <taxon>Lachnospirales</taxon>
        <taxon>Vallitaleaceae</taxon>
        <taxon>Vallitalea</taxon>
    </lineage>
</organism>
<dbReference type="Proteomes" id="UP001374599">
    <property type="component" value="Unassembled WGS sequence"/>
</dbReference>
<proteinExistence type="predicted"/>
<name>A0ACB5UQ64_9FIRM</name>
<evidence type="ECO:0000313" key="1">
    <source>
        <dbReference type="EMBL" id="GMQ64611.1"/>
    </source>
</evidence>
<sequence>MVHMMRENEGIRELTFVAELKDEIVGHIIYSKGSYILQSDGTKKKVLNFGPLSVLPKYQKKGIGSALMKYSIKRAKELGYGAILFFGHPTYYPKFRFKEAKEFGITTKKGDNFPAFMAMELQEGYLSGVTGKYVEAPIYDDSLTKKSAKEYDKLFQ</sequence>